<dbReference type="EMBL" id="MWPQ01000038">
    <property type="protein sequence ID" value="OPH83171.1"/>
    <property type="molecule type" value="Genomic_DNA"/>
</dbReference>
<proteinExistence type="predicted"/>
<dbReference type="Proteomes" id="UP000189940">
    <property type="component" value="Unassembled WGS sequence"/>
</dbReference>
<dbReference type="OrthoDB" id="8265242at2"/>
<dbReference type="RefSeq" id="WP_079446617.1">
    <property type="nucleotide sequence ID" value="NZ_MWPQ01000038.1"/>
</dbReference>
<name>A0A1V4HYW3_NITVU</name>
<comment type="caution">
    <text evidence="1">The sequence shown here is derived from an EMBL/GenBank/DDBJ whole genome shotgun (WGS) entry which is preliminary data.</text>
</comment>
<evidence type="ECO:0000313" key="2">
    <source>
        <dbReference type="Proteomes" id="UP000189940"/>
    </source>
</evidence>
<accession>A0A1V4HYW3</accession>
<keyword evidence="2" id="KW-1185">Reference proteome</keyword>
<evidence type="ECO:0000313" key="1">
    <source>
        <dbReference type="EMBL" id="OPH83171.1"/>
    </source>
</evidence>
<sequence length="116" mass="12083">MSSWVLGARKPLEGNGIEIDLAIDGGDPLTLDAVEAEILETGLGKTLAGIDNASGRISCVNAATQIIVAIDKITVASLRYEKAELLRSHLKELLAGRGTEFTDSGAVEDPLGTPVP</sequence>
<gene>
    <name evidence="1" type="ORF">B2M20_08475</name>
</gene>
<organism evidence="1 2">
    <name type="scientific">Nitrobacter vulgaris</name>
    <dbReference type="NCBI Taxonomy" id="29421"/>
    <lineage>
        <taxon>Bacteria</taxon>
        <taxon>Pseudomonadati</taxon>
        <taxon>Pseudomonadota</taxon>
        <taxon>Alphaproteobacteria</taxon>
        <taxon>Hyphomicrobiales</taxon>
        <taxon>Nitrobacteraceae</taxon>
        <taxon>Nitrobacter</taxon>
    </lineage>
</organism>
<reference evidence="1 2" key="1">
    <citation type="submission" date="2017-02" db="EMBL/GenBank/DDBJ databases">
        <title>Genome sequence of the nitrite-oxidizing bacterium Nitrobacter vulgaris strain Ab1.</title>
        <authorList>
            <person name="Mellbye B.L."/>
            <person name="Davis E.W."/>
            <person name="Spieck E."/>
            <person name="Chang J.H."/>
            <person name="Bottomley P.J."/>
            <person name="Sayavedra-Soto L.A."/>
        </authorList>
    </citation>
    <scope>NUCLEOTIDE SEQUENCE [LARGE SCALE GENOMIC DNA]</scope>
    <source>
        <strain evidence="1 2">Ab1</strain>
    </source>
</reference>
<dbReference type="AlphaFoldDB" id="A0A1V4HYW3"/>
<protein>
    <submittedName>
        <fullName evidence="1">Uncharacterized protein</fullName>
    </submittedName>
</protein>